<feature type="non-terminal residue" evidence="1">
    <location>
        <position position="1"/>
    </location>
</feature>
<sequence length="61" mass="7120">KISSPYCHIVVTKLNTIQIIIGYISTLIHRQHDNLMVVQIKNRNENLCCPIKCQKMIEIKK</sequence>
<gene>
    <name evidence="1" type="ORF">BLA29_013712</name>
</gene>
<dbReference type="AlphaFoldDB" id="A0A1Y3APV4"/>
<evidence type="ECO:0000313" key="2">
    <source>
        <dbReference type="Proteomes" id="UP000194236"/>
    </source>
</evidence>
<keyword evidence="2" id="KW-1185">Reference proteome</keyword>
<accession>A0A1Y3APV4</accession>
<protein>
    <submittedName>
        <fullName evidence="1">Uncharacterized protein</fullName>
    </submittedName>
</protein>
<reference evidence="1 2" key="1">
    <citation type="submission" date="2017-03" db="EMBL/GenBank/DDBJ databases">
        <title>Genome Survey of Euroglyphus maynei.</title>
        <authorList>
            <person name="Arlian L.G."/>
            <person name="Morgan M.S."/>
            <person name="Rider S.D."/>
        </authorList>
    </citation>
    <scope>NUCLEOTIDE SEQUENCE [LARGE SCALE GENOMIC DNA]</scope>
    <source>
        <strain evidence="1">Arlian Lab</strain>
        <tissue evidence="1">Whole body</tissue>
    </source>
</reference>
<comment type="caution">
    <text evidence="1">The sequence shown here is derived from an EMBL/GenBank/DDBJ whole genome shotgun (WGS) entry which is preliminary data.</text>
</comment>
<dbReference type="EMBL" id="MUJZ01065488">
    <property type="protein sequence ID" value="OTF70481.1"/>
    <property type="molecule type" value="Genomic_DNA"/>
</dbReference>
<name>A0A1Y3APV4_EURMA</name>
<organism evidence="1 2">
    <name type="scientific">Euroglyphus maynei</name>
    <name type="common">Mayne's house dust mite</name>
    <dbReference type="NCBI Taxonomy" id="6958"/>
    <lineage>
        <taxon>Eukaryota</taxon>
        <taxon>Metazoa</taxon>
        <taxon>Ecdysozoa</taxon>
        <taxon>Arthropoda</taxon>
        <taxon>Chelicerata</taxon>
        <taxon>Arachnida</taxon>
        <taxon>Acari</taxon>
        <taxon>Acariformes</taxon>
        <taxon>Sarcoptiformes</taxon>
        <taxon>Astigmata</taxon>
        <taxon>Psoroptidia</taxon>
        <taxon>Analgoidea</taxon>
        <taxon>Pyroglyphidae</taxon>
        <taxon>Pyroglyphinae</taxon>
        <taxon>Euroglyphus</taxon>
    </lineage>
</organism>
<proteinExistence type="predicted"/>
<dbReference type="Proteomes" id="UP000194236">
    <property type="component" value="Unassembled WGS sequence"/>
</dbReference>
<evidence type="ECO:0000313" key="1">
    <source>
        <dbReference type="EMBL" id="OTF70481.1"/>
    </source>
</evidence>